<evidence type="ECO:0000313" key="2">
    <source>
        <dbReference type="EMBL" id="WAX22364.1"/>
    </source>
</evidence>
<accession>A0AAF0AGU0</accession>
<protein>
    <recommendedName>
        <fullName evidence="1">Transposase IS30-like HTH domain-containing protein</fullName>
    </recommendedName>
</protein>
<evidence type="ECO:0000313" key="3">
    <source>
        <dbReference type="Proteomes" id="UP001211688"/>
    </source>
</evidence>
<evidence type="ECO:0000259" key="1">
    <source>
        <dbReference type="Pfam" id="PF13936"/>
    </source>
</evidence>
<dbReference type="InterPro" id="IPR025246">
    <property type="entry name" value="IS30-like_HTH"/>
</dbReference>
<dbReference type="Proteomes" id="UP001211688">
    <property type="component" value="Segment"/>
</dbReference>
<proteinExistence type="predicted"/>
<name>A0AAF0AGU0_9CAUD</name>
<sequence length="215" mass="24525">MGSHIQFTKELRQTEIRRRVNALPMDVIKAQYEAGESSTVLAERYEVTASTIIKKLRSVGVVIRSQGQVYTWTPELLAKATELRDKGMSGHEVARTLNVPADSLYKKLTFGNRLALPEAVITQLFREGCPVREIARRYNTSPSTIQRRLYRWGVMIKKEPPLSTPLDPKKVESLHGLLKQLKKFRQTERGWQQRSVVDPQIIALEYVLAQAKPKA</sequence>
<keyword evidence="3" id="KW-1185">Reference proteome</keyword>
<dbReference type="EMBL" id="OP882271">
    <property type="protein sequence ID" value="WAX22364.1"/>
    <property type="molecule type" value="Genomic_DNA"/>
</dbReference>
<dbReference type="RefSeq" id="YP_010719781.1">
    <property type="nucleotide sequence ID" value="NC_072502.1"/>
</dbReference>
<dbReference type="KEGG" id="vg:79412921"/>
<dbReference type="Pfam" id="PF13936">
    <property type="entry name" value="HTH_38"/>
    <property type="match status" value="1"/>
</dbReference>
<feature type="domain" description="Transposase IS30-like HTH" evidence="1">
    <location>
        <begin position="120"/>
        <end position="149"/>
    </location>
</feature>
<dbReference type="Gene3D" id="1.10.10.60">
    <property type="entry name" value="Homeodomain-like"/>
    <property type="match status" value="1"/>
</dbReference>
<organism evidence="2 3">
    <name type="scientific">Pseudomonas phage MiCath</name>
    <dbReference type="NCBI Taxonomy" id="3003729"/>
    <lineage>
        <taxon>Viruses</taxon>
        <taxon>Duplodnaviria</taxon>
        <taxon>Heunggongvirae</taxon>
        <taxon>Uroviricota</taxon>
        <taxon>Caudoviricetes</taxon>
        <taxon>Queuovirinae</taxon>
        <taxon>Micathvirus</taxon>
        <taxon>Micathvirus micath</taxon>
    </lineage>
</organism>
<reference evidence="2" key="1">
    <citation type="submission" date="2022-11" db="EMBL/GenBank/DDBJ databases">
        <authorList>
            <person name="Jaryenneh J.D."/>
            <person name="Schoeniger J.S."/>
            <person name="Mageeney C.M."/>
        </authorList>
    </citation>
    <scope>NUCLEOTIDE SEQUENCE</scope>
</reference>
<dbReference type="GeneID" id="79412921"/>